<dbReference type="Gene3D" id="3.30.1120.10">
    <property type="match status" value="1"/>
</dbReference>
<evidence type="ECO:0000313" key="5">
    <source>
        <dbReference type="EMBL" id="SVC25464.1"/>
    </source>
</evidence>
<name>A0A382KKP9_9ZZZZ</name>
<protein>
    <recommendedName>
        <fullName evidence="4">Sulfatase N-terminal domain-containing protein</fullName>
    </recommendedName>
</protein>
<dbReference type="CDD" id="cd16034">
    <property type="entry name" value="sulfatase_like"/>
    <property type="match status" value="1"/>
</dbReference>
<dbReference type="GO" id="GO:0046872">
    <property type="term" value="F:metal ion binding"/>
    <property type="evidence" value="ECO:0007669"/>
    <property type="project" value="UniProtKB-KW"/>
</dbReference>
<gene>
    <name evidence="5" type="ORF">METZ01_LOCUS278318</name>
</gene>
<dbReference type="Gene3D" id="3.40.720.10">
    <property type="entry name" value="Alkaline Phosphatase, subunit A"/>
    <property type="match status" value="1"/>
</dbReference>
<dbReference type="GO" id="GO:0008484">
    <property type="term" value="F:sulfuric ester hydrolase activity"/>
    <property type="evidence" value="ECO:0007669"/>
    <property type="project" value="TreeGrafter"/>
</dbReference>
<dbReference type="PROSITE" id="PS00149">
    <property type="entry name" value="SULFATASE_2"/>
    <property type="match status" value="1"/>
</dbReference>
<dbReference type="PANTHER" id="PTHR45953">
    <property type="entry name" value="IDURONATE 2-SULFATASE"/>
    <property type="match status" value="1"/>
</dbReference>
<dbReference type="Pfam" id="PF00884">
    <property type="entry name" value="Sulfatase"/>
    <property type="match status" value="1"/>
</dbReference>
<keyword evidence="2" id="KW-0479">Metal-binding</keyword>
<sequence length="416" mass="47002">VDKSRYMMKKPNIVFVFGDQWRAQATGYAGNPTVKTPHLDRFATESINLTQAVSGYPVCSPARASLLTGQFPLTHGVFVNDVHLDNSTVSIAQAFKQGGYQTSYIGKWHVDGHGRSNYIPPERRQGFEDWKVLECTHNYNQSAYYSGNSDQKLFWDGYDAIDQTKAAEDYIRQHRNSDQPFLLMISWGGPHAPYQTAPEEYRELYQPENIPLRPNVPVEAAKQAKEDIAGYYAHCTVLDDCMGSLLATIETENIKEDTIVVFTSDHGDMLGSQGLIKKQKPWEESIRIPFLLRYPALFDLEGKQVPDAMIGMQDMMPTLLGLSQLPIPEEVEGIDYSGFLQGSKNPSDSTALLACYHPFGQWRSGIDGGPYEFTGREFRGIRTNHHTYVRSLQGPWLLYDNLNDPYQLDNLVDLPQ</sequence>
<comment type="similarity">
    <text evidence="1">Belongs to the sulfatase family.</text>
</comment>
<feature type="non-terminal residue" evidence="5">
    <location>
        <position position="1"/>
    </location>
</feature>
<feature type="domain" description="Sulfatase N-terminal" evidence="4">
    <location>
        <begin position="11"/>
        <end position="323"/>
    </location>
</feature>
<dbReference type="PANTHER" id="PTHR45953:SF1">
    <property type="entry name" value="IDURONATE 2-SULFATASE"/>
    <property type="match status" value="1"/>
</dbReference>
<organism evidence="5">
    <name type="scientific">marine metagenome</name>
    <dbReference type="NCBI Taxonomy" id="408172"/>
    <lineage>
        <taxon>unclassified sequences</taxon>
        <taxon>metagenomes</taxon>
        <taxon>ecological metagenomes</taxon>
    </lineage>
</organism>
<keyword evidence="3" id="KW-0378">Hydrolase</keyword>
<dbReference type="InterPro" id="IPR017850">
    <property type="entry name" value="Alkaline_phosphatase_core_sf"/>
</dbReference>
<dbReference type="GO" id="GO:0005737">
    <property type="term" value="C:cytoplasm"/>
    <property type="evidence" value="ECO:0007669"/>
    <property type="project" value="TreeGrafter"/>
</dbReference>
<feature type="non-terminal residue" evidence="5">
    <location>
        <position position="416"/>
    </location>
</feature>
<dbReference type="InterPro" id="IPR000917">
    <property type="entry name" value="Sulfatase_N"/>
</dbReference>
<proteinExistence type="inferred from homology"/>
<evidence type="ECO:0000256" key="1">
    <source>
        <dbReference type="ARBA" id="ARBA00008779"/>
    </source>
</evidence>
<accession>A0A382KKP9</accession>
<dbReference type="PROSITE" id="PS00523">
    <property type="entry name" value="SULFATASE_1"/>
    <property type="match status" value="1"/>
</dbReference>
<evidence type="ECO:0000259" key="4">
    <source>
        <dbReference type="Pfam" id="PF00884"/>
    </source>
</evidence>
<evidence type="ECO:0000256" key="3">
    <source>
        <dbReference type="ARBA" id="ARBA00022801"/>
    </source>
</evidence>
<evidence type="ECO:0000256" key="2">
    <source>
        <dbReference type="ARBA" id="ARBA00022723"/>
    </source>
</evidence>
<dbReference type="SUPFAM" id="SSF53649">
    <property type="entry name" value="Alkaline phosphatase-like"/>
    <property type="match status" value="1"/>
</dbReference>
<dbReference type="EMBL" id="UINC01081526">
    <property type="protein sequence ID" value="SVC25464.1"/>
    <property type="molecule type" value="Genomic_DNA"/>
</dbReference>
<dbReference type="InterPro" id="IPR024607">
    <property type="entry name" value="Sulfatase_CS"/>
</dbReference>
<reference evidence="5" key="1">
    <citation type="submission" date="2018-05" db="EMBL/GenBank/DDBJ databases">
        <authorList>
            <person name="Lanie J.A."/>
            <person name="Ng W.-L."/>
            <person name="Kazmierczak K.M."/>
            <person name="Andrzejewski T.M."/>
            <person name="Davidsen T.M."/>
            <person name="Wayne K.J."/>
            <person name="Tettelin H."/>
            <person name="Glass J.I."/>
            <person name="Rusch D."/>
            <person name="Podicherti R."/>
            <person name="Tsui H.-C.T."/>
            <person name="Winkler M.E."/>
        </authorList>
    </citation>
    <scope>NUCLEOTIDE SEQUENCE</scope>
</reference>
<dbReference type="AlphaFoldDB" id="A0A382KKP9"/>